<reference evidence="3" key="1">
    <citation type="submission" date="2016-06" db="UniProtKB">
        <authorList>
            <consortium name="WormBaseParasite"/>
        </authorList>
    </citation>
    <scope>IDENTIFICATION</scope>
</reference>
<dbReference type="AlphaFoldDB" id="A0A183URM7"/>
<evidence type="ECO:0000313" key="3">
    <source>
        <dbReference type="WBParaSite" id="TCNE_0001114701-mRNA-1"/>
    </source>
</evidence>
<reference evidence="1 2" key="2">
    <citation type="submission" date="2018-11" db="EMBL/GenBank/DDBJ databases">
        <authorList>
            <consortium name="Pathogen Informatics"/>
        </authorList>
    </citation>
    <scope>NUCLEOTIDE SEQUENCE [LARGE SCALE GENOMIC DNA]</scope>
</reference>
<proteinExistence type="predicted"/>
<sequence>MEHAVGSASVTDPTRMCSLDASHDARRAPSVQRSNVLAFAIYTPQSRHRVPVRGDLSACVTFRLCEPKRSTHCCKMTLQHNASGVRRKWCVNGGELQREEVGTM</sequence>
<accession>A0A183URM7</accession>
<evidence type="ECO:0000313" key="2">
    <source>
        <dbReference type="Proteomes" id="UP000050794"/>
    </source>
</evidence>
<organism evidence="2 3">
    <name type="scientific">Toxocara canis</name>
    <name type="common">Canine roundworm</name>
    <dbReference type="NCBI Taxonomy" id="6265"/>
    <lineage>
        <taxon>Eukaryota</taxon>
        <taxon>Metazoa</taxon>
        <taxon>Ecdysozoa</taxon>
        <taxon>Nematoda</taxon>
        <taxon>Chromadorea</taxon>
        <taxon>Rhabditida</taxon>
        <taxon>Spirurina</taxon>
        <taxon>Ascaridomorpha</taxon>
        <taxon>Ascaridoidea</taxon>
        <taxon>Toxocaridae</taxon>
        <taxon>Toxocara</taxon>
    </lineage>
</organism>
<dbReference type="Proteomes" id="UP000050794">
    <property type="component" value="Unassembled WGS sequence"/>
</dbReference>
<dbReference type="WBParaSite" id="TCNE_0001114701-mRNA-1">
    <property type="protein sequence ID" value="TCNE_0001114701-mRNA-1"/>
    <property type="gene ID" value="TCNE_0001114701"/>
</dbReference>
<gene>
    <name evidence="1" type="ORF">TCNE_LOCUS11147</name>
</gene>
<name>A0A183URM7_TOXCA</name>
<dbReference type="EMBL" id="UYWY01020756">
    <property type="protein sequence ID" value="VDM42468.1"/>
    <property type="molecule type" value="Genomic_DNA"/>
</dbReference>
<evidence type="ECO:0000313" key="1">
    <source>
        <dbReference type="EMBL" id="VDM42468.1"/>
    </source>
</evidence>
<protein>
    <submittedName>
        <fullName evidence="1 3">Uncharacterized protein</fullName>
    </submittedName>
</protein>
<keyword evidence="2" id="KW-1185">Reference proteome</keyword>